<proteinExistence type="predicted"/>
<dbReference type="Proteomes" id="UP001152607">
    <property type="component" value="Unassembled WGS sequence"/>
</dbReference>
<organism evidence="1 2">
    <name type="scientific">Periconia digitata</name>
    <dbReference type="NCBI Taxonomy" id="1303443"/>
    <lineage>
        <taxon>Eukaryota</taxon>
        <taxon>Fungi</taxon>
        <taxon>Dikarya</taxon>
        <taxon>Ascomycota</taxon>
        <taxon>Pezizomycotina</taxon>
        <taxon>Dothideomycetes</taxon>
        <taxon>Pleosporomycetidae</taxon>
        <taxon>Pleosporales</taxon>
        <taxon>Massarineae</taxon>
        <taxon>Periconiaceae</taxon>
        <taxon>Periconia</taxon>
    </lineage>
</organism>
<dbReference type="AlphaFoldDB" id="A0A9W4UD73"/>
<evidence type="ECO:0000313" key="2">
    <source>
        <dbReference type="Proteomes" id="UP001152607"/>
    </source>
</evidence>
<accession>A0A9W4UD73</accession>
<protein>
    <submittedName>
        <fullName evidence="1">Uncharacterized protein</fullName>
    </submittedName>
</protein>
<keyword evidence="2" id="KW-1185">Reference proteome</keyword>
<name>A0A9W4UD73_9PLEO</name>
<reference evidence="1" key="1">
    <citation type="submission" date="2023-01" db="EMBL/GenBank/DDBJ databases">
        <authorList>
            <person name="Van Ghelder C."/>
            <person name="Rancurel C."/>
        </authorList>
    </citation>
    <scope>NUCLEOTIDE SEQUENCE</scope>
    <source>
        <strain evidence="1">CNCM I-4278</strain>
    </source>
</reference>
<dbReference type="PANTHER" id="PTHR39609:SF2">
    <property type="entry name" value="TRANSCRIPTION FACTOR RFEG"/>
    <property type="match status" value="1"/>
</dbReference>
<gene>
    <name evidence="1" type="ORF">PDIGIT_LOCUS7277</name>
</gene>
<evidence type="ECO:0000313" key="1">
    <source>
        <dbReference type="EMBL" id="CAI6334223.1"/>
    </source>
</evidence>
<sequence length="131" mass="14875">MSSPNSYFIPGYGISRAVMQNDIHYYCGPDAIVRPYTHHGRDGFLVTTVGPALTQVSYLFQLSIRLYTFAVKPLHPSSSAFLPPYTFTKHNFPHTISCIISFPHTFPYVPRNLYVLHIKPPQPSCTIPTRF</sequence>
<dbReference type="EMBL" id="CAOQHR010000004">
    <property type="protein sequence ID" value="CAI6334223.1"/>
    <property type="molecule type" value="Genomic_DNA"/>
</dbReference>
<dbReference type="OrthoDB" id="3827557at2759"/>
<dbReference type="PANTHER" id="PTHR39609">
    <property type="entry name" value="RFEG-RELATED"/>
    <property type="match status" value="1"/>
</dbReference>
<comment type="caution">
    <text evidence="1">The sequence shown here is derived from an EMBL/GenBank/DDBJ whole genome shotgun (WGS) entry which is preliminary data.</text>
</comment>